<reference evidence="2" key="1">
    <citation type="journal article" date="2014" name="Proc. Natl. Acad. Sci. U.S.A.">
        <title>Extensive sampling of basidiomycete genomes demonstrates inadequacy of the white-rot/brown-rot paradigm for wood decay fungi.</title>
        <authorList>
            <person name="Riley R."/>
            <person name="Salamov A.A."/>
            <person name="Brown D.W."/>
            <person name="Nagy L.G."/>
            <person name="Floudas D."/>
            <person name="Held B.W."/>
            <person name="Levasseur A."/>
            <person name="Lombard V."/>
            <person name="Morin E."/>
            <person name="Otillar R."/>
            <person name="Lindquist E.A."/>
            <person name="Sun H."/>
            <person name="LaButti K.M."/>
            <person name="Schmutz J."/>
            <person name="Jabbour D."/>
            <person name="Luo H."/>
            <person name="Baker S.E."/>
            <person name="Pisabarro A.G."/>
            <person name="Walton J.D."/>
            <person name="Blanchette R.A."/>
            <person name="Henrissat B."/>
            <person name="Martin F."/>
            <person name="Cullen D."/>
            <person name="Hibbett D.S."/>
            <person name="Grigoriev I.V."/>
        </authorList>
    </citation>
    <scope>NUCLEOTIDE SEQUENCE [LARGE SCALE GENOMIC DNA]</scope>
    <source>
        <strain evidence="2">CBS 339.88</strain>
    </source>
</reference>
<sequence length="182" mass="20673">MKSKLSCQDCGLATLCVTVPDLPHSPLPRIEGTNYTPSQAERQIANAAALEARQKLTSLGDQISRIDELMDDIFSLRKILLDRREEIKNFCHEYQRISSCTQMRELAPEILSKIFIYHQDWLLSDHWSAKPRHSQPADEGDSFSLASGPLLLTSVCRRWREVALATPHIWATIKFIEKPGNS</sequence>
<dbReference type="HOGENOM" id="CLU_018544_3_2_1"/>
<accession>A0A067SX82</accession>
<dbReference type="AlphaFoldDB" id="A0A067SX82"/>
<gene>
    <name evidence="1" type="ORF">GALMADRAFT_68897</name>
</gene>
<proteinExistence type="predicted"/>
<organism evidence="1 2">
    <name type="scientific">Galerina marginata (strain CBS 339.88)</name>
    <dbReference type="NCBI Taxonomy" id="685588"/>
    <lineage>
        <taxon>Eukaryota</taxon>
        <taxon>Fungi</taxon>
        <taxon>Dikarya</taxon>
        <taxon>Basidiomycota</taxon>
        <taxon>Agaricomycotina</taxon>
        <taxon>Agaricomycetes</taxon>
        <taxon>Agaricomycetidae</taxon>
        <taxon>Agaricales</taxon>
        <taxon>Agaricineae</taxon>
        <taxon>Strophariaceae</taxon>
        <taxon>Galerina</taxon>
    </lineage>
</organism>
<dbReference type="Proteomes" id="UP000027222">
    <property type="component" value="Unassembled WGS sequence"/>
</dbReference>
<dbReference type="EMBL" id="KL142380">
    <property type="protein sequence ID" value="KDR75535.1"/>
    <property type="molecule type" value="Genomic_DNA"/>
</dbReference>
<dbReference type="OrthoDB" id="3357519at2759"/>
<keyword evidence="2" id="KW-1185">Reference proteome</keyword>
<feature type="non-terminal residue" evidence="1">
    <location>
        <position position="182"/>
    </location>
</feature>
<evidence type="ECO:0000313" key="1">
    <source>
        <dbReference type="EMBL" id="KDR75535.1"/>
    </source>
</evidence>
<protein>
    <submittedName>
        <fullName evidence="1">Uncharacterized protein</fullName>
    </submittedName>
</protein>
<evidence type="ECO:0000313" key="2">
    <source>
        <dbReference type="Proteomes" id="UP000027222"/>
    </source>
</evidence>
<name>A0A067SX82_GALM3</name>